<dbReference type="AGR" id="MGI:1923334"/>
<protein>
    <submittedName>
        <fullName evidence="1">Polypyrimidine tract binding protein 3</fullName>
    </submittedName>
</protein>
<dbReference type="ExpressionAtlas" id="G3UZG7">
    <property type="expression patterns" value="baseline and differential"/>
</dbReference>
<dbReference type="HOGENOM" id="CLU_3279316_0_0_1"/>
<sequence length="41" mass="4581">MDGEPKLHCRLSVQSSQETCPFLELLQMKAHCYLGRALCSG</sequence>
<dbReference type="VEuPathDB" id="HostDB:ENSMUSG00000028382"/>
<accession>G3UZG7</accession>
<reference evidence="1" key="4">
    <citation type="submission" date="2025-09" db="UniProtKB">
        <authorList>
            <consortium name="Ensembl"/>
        </authorList>
    </citation>
    <scope>IDENTIFICATION</scope>
    <source>
        <strain evidence="1">C57BL/6J</strain>
    </source>
</reference>
<evidence type="ECO:0000313" key="1">
    <source>
        <dbReference type="Ensembl" id="ENSMUSP00000134490.2"/>
    </source>
</evidence>
<dbReference type="Proteomes" id="UP000000589">
    <property type="component" value="Chromosome 4"/>
</dbReference>
<gene>
    <name evidence="1 2" type="primary">Ptbp3</name>
    <name evidence="2" type="synonym">Rod1</name>
</gene>
<dbReference type="Bgee" id="ENSMUSG00000028382">
    <property type="expression patterns" value="Expressed in undifferentiated genital tubercle and 259 other cell types or tissues"/>
</dbReference>
<dbReference type="Ensembl" id="ENSMUST00000134879.3">
    <property type="protein sequence ID" value="ENSMUSP00000134490.2"/>
    <property type="gene ID" value="ENSMUSG00000028382.16"/>
</dbReference>
<evidence type="ECO:0000313" key="3">
    <source>
        <dbReference type="Proteomes" id="UP000000589"/>
    </source>
</evidence>
<dbReference type="AlphaFoldDB" id="G3UZG7"/>
<proteinExistence type="predicted"/>
<dbReference type="MGI" id="MGI:1923334">
    <property type="gene designation" value="Ptbp3"/>
</dbReference>
<keyword evidence="3" id="KW-1185">Reference proteome</keyword>
<dbReference type="Antibodypedia" id="29656">
    <property type="antibodies" value="173 antibodies from 23 providers"/>
</dbReference>
<reference evidence="1 3" key="2">
    <citation type="journal article" date="2011" name="PLoS Biol.">
        <title>Modernizing reference genome assemblies.</title>
        <authorList>
            <person name="Church D.M."/>
            <person name="Schneider V.A."/>
            <person name="Graves T."/>
            <person name="Auger K."/>
            <person name="Cunningham F."/>
            <person name="Bouk N."/>
            <person name="Chen H.C."/>
            <person name="Agarwala R."/>
            <person name="McLaren W.M."/>
            <person name="Ritchie G.R."/>
            <person name="Albracht D."/>
            <person name="Kremitzki M."/>
            <person name="Rock S."/>
            <person name="Kotkiewicz H."/>
            <person name="Kremitzki C."/>
            <person name="Wollam A."/>
            <person name="Trani L."/>
            <person name="Fulton L."/>
            <person name="Fulton R."/>
            <person name="Matthews L."/>
            <person name="Whitehead S."/>
            <person name="Chow W."/>
            <person name="Torrance J."/>
            <person name="Dunn M."/>
            <person name="Harden G."/>
            <person name="Threadgold G."/>
            <person name="Wood J."/>
            <person name="Collins J."/>
            <person name="Heath P."/>
            <person name="Griffiths G."/>
            <person name="Pelan S."/>
            <person name="Grafham D."/>
            <person name="Eichler E.E."/>
            <person name="Weinstock G."/>
            <person name="Mardis E.R."/>
            <person name="Wilson R.K."/>
            <person name="Howe K."/>
            <person name="Flicek P."/>
            <person name="Hubbard T."/>
        </authorList>
    </citation>
    <scope>NUCLEOTIDE SEQUENCE [LARGE SCALE GENOMIC DNA]</scope>
    <source>
        <strain evidence="1 3">C57BL/6J</strain>
    </source>
</reference>
<reference evidence="1" key="3">
    <citation type="submission" date="2025-08" db="UniProtKB">
        <authorList>
            <consortium name="Ensembl"/>
        </authorList>
    </citation>
    <scope>IDENTIFICATION</scope>
    <source>
        <strain evidence="1">C57BL/6J</strain>
    </source>
</reference>
<organism evidence="1 3">
    <name type="scientific">Mus musculus</name>
    <name type="common">Mouse</name>
    <dbReference type="NCBI Taxonomy" id="10090"/>
    <lineage>
        <taxon>Eukaryota</taxon>
        <taxon>Metazoa</taxon>
        <taxon>Chordata</taxon>
        <taxon>Craniata</taxon>
        <taxon>Vertebrata</taxon>
        <taxon>Euteleostomi</taxon>
        <taxon>Mammalia</taxon>
        <taxon>Eutheria</taxon>
        <taxon>Euarchontoglires</taxon>
        <taxon>Glires</taxon>
        <taxon>Rodentia</taxon>
        <taxon>Myomorpha</taxon>
        <taxon>Muroidea</taxon>
        <taxon>Muridae</taxon>
        <taxon>Murinae</taxon>
        <taxon>Mus</taxon>
        <taxon>Mus</taxon>
    </lineage>
</organism>
<evidence type="ECO:0000313" key="2">
    <source>
        <dbReference type="MGI" id="MGI:1923334"/>
    </source>
</evidence>
<name>G3UZG7_MOUSE</name>
<dbReference type="GeneTree" id="ENSGT01050000244924"/>
<reference evidence="1 3" key="1">
    <citation type="journal article" date="2009" name="PLoS Biol.">
        <title>Lineage-specific biology revealed by a finished genome assembly of the mouse.</title>
        <authorList>
            <consortium name="Mouse Genome Sequencing Consortium"/>
            <person name="Church D.M."/>
            <person name="Goodstadt L."/>
            <person name="Hillier L.W."/>
            <person name="Zody M.C."/>
            <person name="Goldstein S."/>
            <person name="She X."/>
            <person name="Bult C.J."/>
            <person name="Agarwala R."/>
            <person name="Cherry J.L."/>
            <person name="DiCuccio M."/>
            <person name="Hlavina W."/>
            <person name="Kapustin Y."/>
            <person name="Meric P."/>
            <person name="Maglott D."/>
            <person name="Birtle Z."/>
            <person name="Marques A.C."/>
            <person name="Graves T."/>
            <person name="Zhou S."/>
            <person name="Teague B."/>
            <person name="Potamousis K."/>
            <person name="Churas C."/>
            <person name="Place M."/>
            <person name="Herschleb J."/>
            <person name="Runnheim R."/>
            <person name="Forrest D."/>
            <person name="Amos-Landgraf J."/>
            <person name="Schwartz D.C."/>
            <person name="Cheng Z."/>
            <person name="Lindblad-Toh K."/>
            <person name="Eichler E.E."/>
            <person name="Ponting C.P."/>
        </authorList>
    </citation>
    <scope>NUCLEOTIDE SEQUENCE [LARGE SCALE GENOMIC DNA]</scope>
    <source>
        <strain evidence="1 3">C57BL/6J</strain>
    </source>
</reference>